<dbReference type="Gramene" id="Jr14_21850_p1">
    <property type="protein sequence ID" value="cds.Jr14_21850_p1"/>
    <property type="gene ID" value="Jr14_21850"/>
</dbReference>
<evidence type="ECO:0000313" key="1">
    <source>
        <dbReference type="EMBL" id="KAF5448014.1"/>
    </source>
</evidence>
<comment type="caution">
    <text evidence="1">The sequence shown here is derived from an EMBL/GenBank/DDBJ whole genome shotgun (WGS) entry which is preliminary data.</text>
</comment>
<reference evidence="1" key="2">
    <citation type="submission" date="2020-03" db="EMBL/GenBank/DDBJ databases">
        <title>Walnut 2.0.</title>
        <authorList>
            <person name="Marrano A."/>
            <person name="Britton M."/>
            <person name="Zimin A.V."/>
            <person name="Zaini P.A."/>
            <person name="Workman R."/>
            <person name="Puiu D."/>
            <person name="Bianco L."/>
            <person name="Allen B.J."/>
            <person name="Troggio M."/>
            <person name="Leslie C.A."/>
            <person name="Timp W."/>
            <person name="Dendekar A."/>
            <person name="Salzberg S.L."/>
            <person name="Neale D.B."/>
        </authorList>
    </citation>
    <scope>NUCLEOTIDE SEQUENCE</scope>
    <source>
        <tissue evidence="1">Leaves</tissue>
    </source>
</reference>
<accession>A0A833WVZ0</accession>
<evidence type="ECO:0000313" key="2">
    <source>
        <dbReference type="Proteomes" id="UP000619265"/>
    </source>
</evidence>
<dbReference type="EMBL" id="LIHL02000014">
    <property type="protein sequence ID" value="KAF5448014.1"/>
    <property type="molecule type" value="Genomic_DNA"/>
</dbReference>
<dbReference type="NCBIfam" id="TIGR01614">
    <property type="entry name" value="PME_inhib"/>
    <property type="match status" value="1"/>
</dbReference>
<evidence type="ECO:0008006" key="3">
    <source>
        <dbReference type="Google" id="ProtNLM"/>
    </source>
</evidence>
<reference evidence="1" key="1">
    <citation type="submission" date="2015-10" db="EMBL/GenBank/DDBJ databases">
        <authorList>
            <person name="Martinez-Garcia P.J."/>
            <person name="Crepeau M.W."/>
            <person name="Puiu D."/>
            <person name="Gonzalez-Ibeas D."/>
            <person name="Whalen J."/>
            <person name="Stevens K."/>
            <person name="Paul R."/>
            <person name="Butterfield T."/>
            <person name="Britton M."/>
            <person name="Reagan R."/>
            <person name="Chakraborty S."/>
            <person name="Walawage S.L."/>
            <person name="Vasquez-Gross H.A."/>
            <person name="Cardeno C."/>
            <person name="Famula R."/>
            <person name="Pratt K."/>
            <person name="Kuruganti S."/>
            <person name="Aradhya M.K."/>
            <person name="Leslie C.A."/>
            <person name="Dandekar A.M."/>
            <person name="Salzberg S.L."/>
            <person name="Wegrzyn J.L."/>
            <person name="Langley C.H."/>
            <person name="Neale D.B."/>
        </authorList>
    </citation>
    <scope>NUCLEOTIDE SEQUENCE</scope>
    <source>
        <tissue evidence="1">Leaves</tissue>
    </source>
</reference>
<proteinExistence type="predicted"/>
<sequence length="194" mass="21664">MQQARFIYLILPMAACTRWKVFFPVLILCVSLLGMAVSVRGDAALIQDVCSKTSRPFYCKTCYELNRKSSQDQNVKDLGRTSIGCASLEFEIFRSTLRSLMINPKNLGPGLQDACNHCISLLEDVDKKLQNALLKWQHASYDSSSLQMFIAANILDDSCGREMKKFNLPMSLADKLVALDGFIQASIGVLDQIQ</sequence>
<organism evidence="1 2">
    <name type="scientific">Juglans regia</name>
    <name type="common">English walnut</name>
    <dbReference type="NCBI Taxonomy" id="51240"/>
    <lineage>
        <taxon>Eukaryota</taxon>
        <taxon>Viridiplantae</taxon>
        <taxon>Streptophyta</taxon>
        <taxon>Embryophyta</taxon>
        <taxon>Tracheophyta</taxon>
        <taxon>Spermatophyta</taxon>
        <taxon>Magnoliopsida</taxon>
        <taxon>eudicotyledons</taxon>
        <taxon>Gunneridae</taxon>
        <taxon>Pentapetalae</taxon>
        <taxon>rosids</taxon>
        <taxon>fabids</taxon>
        <taxon>Fagales</taxon>
        <taxon>Juglandaceae</taxon>
        <taxon>Juglans</taxon>
    </lineage>
</organism>
<dbReference type="InterPro" id="IPR006501">
    <property type="entry name" value="Pectinesterase_inhib_dom"/>
</dbReference>
<gene>
    <name evidence="1" type="ORF">F2P56_033524</name>
</gene>
<dbReference type="Gene3D" id="1.20.140.40">
    <property type="entry name" value="Invertase/pectin methylesterase inhibitor family protein"/>
    <property type="match status" value="1"/>
</dbReference>
<dbReference type="InterPro" id="IPR035513">
    <property type="entry name" value="Invertase/methylesterase_inhib"/>
</dbReference>
<dbReference type="AlphaFoldDB" id="A0A833WVZ0"/>
<name>A0A833WVZ0_JUGRE</name>
<dbReference type="GO" id="GO:0004857">
    <property type="term" value="F:enzyme inhibitor activity"/>
    <property type="evidence" value="ECO:0007669"/>
    <property type="project" value="InterPro"/>
</dbReference>
<protein>
    <recommendedName>
        <fullName evidence="3">Pectinesterase inhibitor domain-containing protein</fullName>
    </recommendedName>
</protein>
<dbReference type="SUPFAM" id="SSF101148">
    <property type="entry name" value="Plant invertase/pectin methylesterase inhibitor"/>
    <property type="match status" value="1"/>
</dbReference>
<dbReference type="Proteomes" id="UP000619265">
    <property type="component" value="Unassembled WGS sequence"/>
</dbReference>